<name>A0A2T7NYL3_POMCA</name>
<dbReference type="Proteomes" id="UP000245119">
    <property type="component" value="Linkage Group LG8"/>
</dbReference>
<reference evidence="2 3" key="1">
    <citation type="submission" date="2018-04" db="EMBL/GenBank/DDBJ databases">
        <title>The genome of golden apple snail Pomacea canaliculata provides insight into stress tolerance and invasive adaptation.</title>
        <authorList>
            <person name="Liu C."/>
            <person name="Liu B."/>
            <person name="Ren Y."/>
            <person name="Zhang Y."/>
            <person name="Wang H."/>
            <person name="Li S."/>
            <person name="Jiang F."/>
            <person name="Yin L."/>
            <person name="Zhang G."/>
            <person name="Qian W."/>
            <person name="Fan W."/>
        </authorList>
    </citation>
    <scope>NUCLEOTIDE SEQUENCE [LARGE SCALE GENOMIC DNA]</scope>
    <source>
        <strain evidence="2">SZHN2017</strain>
        <tissue evidence="2">Muscle</tissue>
    </source>
</reference>
<keyword evidence="3" id="KW-1185">Reference proteome</keyword>
<protein>
    <submittedName>
        <fullName evidence="2">Uncharacterized protein</fullName>
    </submittedName>
</protein>
<feature type="compositionally biased region" description="Low complexity" evidence="1">
    <location>
        <begin position="619"/>
        <end position="630"/>
    </location>
</feature>
<dbReference type="EMBL" id="PZQS01000008">
    <property type="protein sequence ID" value="PVD26268.1"/>
    <property type="molecule type" value="Genomic_DNA"/>
</dbReference>
<dbReference type="AlphaFoldDB" id="A0A2T7NYL3"/>
<organism evidence="2 3">
    <name type="scientific">Pomacea canaliculata</name>
    <name type="common">Golden apple snail</name>
    <dbReference type="NCBI Taxonomy" id="400727"/>
    <lineage>
        <taxon>Eukaryota</taxon>
        <taxon>Metazoa</taxon>
        <taxon>Spiralia</taxon>
        <taxon>Lophotrochozoa</taxon>
        <taxon>Mollusca</taxon>
        <taxon>Gastropoda</taxon>
        <taxon>Caenogastropoda</taxon>
        <taxon>Architaenioglossa</taxon>
        <taxon>Ampullarioidea</taxon>
        <taxon>Ampullariidae</taxon>
        <taxon>Pomacea</taxon>
    </lineage>
</organism>
<feature type="region of interest" description="Disordered" evidence="1">
    <location>
        <begin position="76"/>
        <end position="99"/>
    </location>
</feature>
<feature type="compositionally biased region" description="Polar residues" evidence="1">
    <location>
        <begin position="371"/>
        <end position="399"/>
    </location>
</feature>
<evidence type="ECO:0000313" key="3">
    <source>
        <dbReference type="Proteomes" id="UP000245119"/>
    </source>
</evidence>
<sequence length="674" mass="75254">MPPVEVNYDSCSSDTELFMTDMLTVESLTDGEAEIDVKPINKELNQKQNTYPNMGEIMPPPPPVSYQTTAFNVKSNKEQNKKKPGQVPDYEQTQKAAPQPNDVFPLLSALVKELMCIQNPSLFQNMPFQMPPHIFTSSPHMMPEVLHMPKSQGMQEVSKMNGAYVTAGKTEKEMDAAINMGPIEEKIPVEKDVFRKQGRIGHSRCAHPYPGVPKEKSWLRSVPERSKRKSKLTFGLTNTQRLRLQKTNPSWLIAMERNEAVRKPGQLASSARHNSCDDLNTTTLSDTLTEVRRQAQKELEKTGLDDTFKSESNLHAAPLSTPHKELKYRHKSSTKKQSLSRGKATNGSSKGHKKDLVEKNRLTHEVKSEKNIQSADSRKNQTGGSNELLLTTGSDVQSSGRSIEVHIPIVDASHDDVSEPSFTDSGDESPIPLPDDSYRGNGKISGRCGFPTYLRHDKSLPDAIEGQPNSSLNTTGIDENSPLESTRNSKQYSSEFKNSKTLQSTDDCDTKIFHSGSEPELQGLVSDDEEQDDQKEVERHRLENIIHRFPVINPMLSQQSPIPSMRHSVVKLDLSKSQIPPTPRKDDSHLLSSRSESPKRPTPRPRKPTKDFRESAHTDSISSYIPSDPDNLVVSISSGEGNYSDDFQDMAALSKLSTEKPRIIPSTQLGYTIY</sequence>
<dbReference type="OrthoDB" id="69809at2759"/>
<feature type="region of interest" description="Disordered" evidence="1">
    <location>
        <begin position="411"/>
        <end position="444"/>
    </location>
</feature>
<feature type="compositionally biased region" description="Basic and acidic residues" evidence="1">
    <location>
        <begin position="608"/>
        <end position="617"/>
    </location>
</feature>
<feature type="compositionally biased region" description="Polar residues" evidence="1">
    <location>
        <begin position="467"/>
        <end position="505"/>
    </location>
</feature>
<proteinExistence type="predicted"/>
<feature type="region of interest" description="Disordered" evidence="1">
    <location>
        <begin position="574"/>
        <end position="630"/>
    </location>
</feature>
<gene>
    <name evidence="2" type="ORF">C0Q70_13938</name>
</gene>
<feature type="region of interest" description="Disordered" evidence="1">
    <location>
        <begin position="301"/>
        <end position="399"/>
    </location>
</feature>
<feature type="compositionally biased region" description="Basic and acidic residues" evidence="1">
    <location>
        <begin position="354"/>
        <end position="370"/>
    </location>
</feature>
<feature type="region of interest" description="Disordered" evidence="1">
    <location>
        <begin position="460"/>
        <end position="536"/>
    </location>
</feature>
<evidence type="ECO:0000313" key="2">
    <source>
        <dbReference type="EMBL" id="PVD26268.1"/>
    </source>
</evidence>
<comment type="caution">
    <text evidence="2">The sequence shown here is derived from an EMBL/GenBank/DDBJ whole genome shotgun (WGS) entry which is preliminary data.</text>
</comment>
<evidence type="ECO:0000256" key="1">
    <source>
        <dbReference type="SAM" id="MobiDB-lite"/>
    </source>
</evidence>
<accession>A0A2T7NYL3</accession>
<feature type="compositionally biased region" description="Polar residues" evidence="1">
    <location>
        <begin position="335"/>
        <end position="349"/>
    </location>
</feature>